<dbReference type="InterPro" id="IPR053137">
    <property type="entry name" value="NLR-like"/>
</dbReference>
<evidence type="ECO:0000313" key="1">
    <source>
        <dbReference type="EMBL" id="GAA2586885.1"/>
    </source>
</evidence>
<dbReference type="SUPFAM" id="SSF48452">
    <property type="entry name" value="TPR-like"/>
    <property type="match status" value="2"/>
</dbReference>
<dbReference type="EMBL" id="BAAATD010000002">
    <property type="protein sequence ID" value="GAA2586885.1"/>
    <property type="molecule type" value="Genomic_DNA"/>
</dbReference>
<gene>
    <name evidence="1" type="ORF">GCM10010411_19590</name>
</gene>
<comment type="caution">
    <text evidence="1">The sequence shown here is derived from an EMBL/GenBank/DDBJ whole genome shotgun (WGS) entry which is preliminary data.</text>
</comment>
<keyword evidence="2" id="KW-1185">Reference proteome</keyword>
<protein>
    <recommendedName>
        <fullName evidence="3">Tetratricopeptide repeat protein</fullName>
    </recommendedName>
</protein>
<dbReference type="RefSeq" id="WP_344539794.1">
    <property type="nucleotide sequence ID" value="NZ_BAAATD010000002.1"/>
</dbReference>
<sequence length="488" mass="52353">MTSSPADMAFALLREGRAVEAQELIVRELQAVEARQGRGGAAWTSLQCDLGNVLINSGQPGRAVECFRAACAGPPPADPAEHKDYLTYRLNLGLALQAAGQPAEAEAELRRGAEERLAFYGREHAGYAFGLEPLADVLLANGDPGQARQVADEALANFWNNGHERTASALALRAEIMSAEGVPGGLFQGIEQLPDELVEQTALTVLDRAGRGDPRALWPVVTDLVAALEARLGPDHQATLNALSMLANLGRDAGDPAGRVAAIRRVMTSYERQGRLEDALMAAQGLAMAYGDAGDEAAALRTYADALALAERVDRPELTSQILRNWGLALSEAKRPAEAEPRLADAVTQARRGADPEMLGRALIALGLFLQHQERLTEAMSVTREGLALMDPAHPDAVMGSSHLGAMERGQGCGCGDLGGAVAEAFRQFVIGQLPRDLLLDFSVEIVDGDFKLNVELRREPTEGELEQLDRIIQTAHAEFRRRLSART</sequence>
<accession>A0ABN3PIA9</accession>
<dbReference type="InterPro" id="IPR011990">
    <property type="entry name" value="TPR-like_helical_dom_sf"/>
</dbReference>
<evidence type="ECO:0008006" key="3">
    <source>
        <dbReference type="Google" id="ProtNLM"/>
    </source>
</evidence>
<name>A0ABN3PIA9_9ACTN</name>
<dbReference type="PANTHER" id="PTHR46082:SF6">
    <property type="entry name" value="AAA+ ATPASE DOMAIN-CONTAINING PROTEIN-RELATED"/>
    <property type="match status" value="1"/>
</dbReference>
<dbReference type="Gene3D" id="1.25.40.10">
    <property type="entry name" value="Tetratricopeptide repeat domain"/>
    <property type="match status" value="2"/>
</dbReference>
<dbReference type="Proteomes" id="UP001501509">
    <property type="component" value="Unassembled WGS sequence"/>
</dbReference>
<reference evidence="1 2" key="1">
    <citation type="journal article" date="2019" name="Int. J. Syst. Evol. Microbiol.">
        <title>The Global Catalogue of Microorganisms (GCM) 10K type strain sequencing project: providing services to taxonomists for standard genome sequencing and annotation.</title>
        <authorList>
            <consortium name="The Broad Institute Genomics Platform"/>
            <consortium name="The Broad Institute Genome Sequencing Center for Infectious Disease"/>
            <person name="Wu L."/>
            <person name="Ma J."/>
        </authorList>
    </citation>
    <scope>NUCLEOTIDE SEQUENCE [LARGE SCALE GENOMIC DNA]</scope>
    <source>
        <strain evidence="1 2">JCM 6833</strain>
    </source>
</reference>
<proteinExistence type="predicted"/>
<dbReference type="PANTHER" id="PTHR46082">
    <property type="entry name" value="ATP/GTP-BINDING PROTEIN-RELATED"/>
    <property type="match status" value="1"/>
</dbReference>
<organism evidence="1 2">
    <name type="scientific">Actinomadura fulvescens</name>
    <dbReference type="NCBI Taxonomy" id="46160"/>
    <lineage>
        <taxon>Bacteria</taxon>
        <taxon>Bacillati</taxon>
        <taxon>Actinomycetota</taxon>
        <taxon>Actinomycetes</taxon>
        <taxon>Streptosporangiales</taxon>
        <taxon>Thermomonosporaceae</taxon>
        <taxon>Actinomadura</taxon>
    </lineage>
</organism>
<evidence type="ECO:0000313" key="2">
    <source>
        <dbReference type="Proteomes" id="UP001501509"/>
    </source>
</evidence>